<evidence type="ECO:0000313" key="1">
    <source>
        <dbReference type="EMBL" id="ELR16614.1"/>
    </source>
</evidence>
<dbReference type="Gene3D" id="3.30.428.10">
    <property type="entry name" value="HIT-like"/>
    <property type="match status" value="2"/>
</dbReference>
<organism evidence="1 2">
    <name type="scientific">Acanthamoeba castellanii (strain ATCC 30010 / Neff)</name>
    <dbReference type="NCBI Taxonomy" id="1257118"/>
    <lineage>
        <taxon>Eukaryota</taxon>
        <taxon>Amoebozoa</taxon>
        <taxon>Discosea</taxon>
        <taxon>Longamoebia</taxon>
        <taxon>Centramoebida</taxon>
        <taxon>Acanthamoebidae</taxon>
        <taxon>Acanthamoeba</taxon>
    </lineage>
</organism>
<evidence type="ECO:0000313" key="2">
    <source>
        <dbReference type="Proteomes" id="UP000011083"/>
    </source>
</evidence>
<dbReference type="GeneID" id="14917297"/>
<dbReference type="VEuPathDB" id="AmoebaDB:ACA1_088590"/>
<proteinExistence type="predicted"/>
<dbReference type="AlphaFoldDB" id="L8GTY2"/>
<dbReference type="InterPro" id="IPR008594">
    <property type="entry name" value="DcpS/DCS2"/>
</dbReference>
<dbReference type="RefSeq" id="XP_004338627.1">
    <property type="nucleotide sequence ID" value="XM_004338579.1"/>
</dbReference>
<protein>
    <submittedName>
        <fullName evidence="1">Scavenger mrna decapping enzyme (Dcps) protein</fullName>
    </submittedName>
</protein>
<dbReference type="PANTHER" id="PTHR12978">
    <property type="entry name" value="HISTIDINE TRIAD HIT PROTEIN MEMBER"/>
    <property type="match status" value="1"/>
</dbReference>
<name>L8GTY2_ACACF</name>
<dbReference type="GO" id="GO:0000932">
    <property type="term" value="C:P-body"/>
    <property type="evidence" value="ECO:0007669"/>
    <property type="project" value="TreeGrafter"/>
</dbReference>
<dbReference type="KEGG" id="acan:ACA1_088590"/>
<sequence length="540" mass="62541">MEPDGVLHEMWESLEQVIAAIAGTDEGSATNEQEAMVVGHEGLWLLASSARRRTSYIHPLQIVEDFRDRWRTRWRHQQYFEVVTYHNGEQYEVKNFRPVKNAFVQQRPGRMEHEISVSDYKRHCEMAKKIVGYESLNDFKIKNPSVVYRNYFRLRGASDESSPHDGTMELQSGPKRCMLSCTLCGRNFDYVSRYLVTPQPASSHSSDLRMTSTLERLMGGFHEMQVERVLRESHEYGDLVVLARLPGAPTAGSSNQNEDEHRAVVVFKSHETLLQLRHVASILRPSTEQRAVRETPEQYANIVLPYIRAIPPERNAWIENIFAKTSESDKTFFENEHFVLMNDAKWDGQNVRQLHCLAVVRRKDLYTMRDLRKEDVPLLRNIIDAGAEAIESTYHLKRDQLKIFVHHLPSFFHLHIHFCSIYADPRQSQATRAHLVEDIIEALERDTDHFAAKASITYILGENHPLDQLKIFVHHLPSFFHLHIHFCSIYADPRQSQATRAHLVEDIIEALERDTDHFAAKASITYILGENHPLYKALSK</sequence>
<dbReference type="Pfam" id="PF11969">
    <property type="entry name" value="DcpS_C"/>
    <property type="match status" value="1"/>
</dbReference>
<dbReference type="EMBL" id="KB007985">
    <property type="protein sequence ID" value="ELR16614.1"/>
    <property type="molecule type" value="Genomic_DNA"/>
</dbReference>
<dbReference type="SUPFAM" id="SSF54197">
    <property type="entry name" value="HIT-like"/>
    <property type="match status" value="2"/>
</dbReference>
<reference evidence="1 2" key="1">
    <citation type="journal article" date="2013" name="Genome Biol.">
        <title>Genome of Acanthamoeba castellanii highlights extensive lateral gene transfer and early evolution of tyrosine kinase signaling.</title>
        <authorList>
            <person name="Clarke M."/>
            <person name="Lohan A.J."/>
            <person name="Liu B."/>
            <person name="Lagkouvardos I."/>
            <person name="Roy S."/>
            <person name="Zafar N."/>
            <person name="Bertelli C."/>
            <person name="Schilde C."/>
            <person name="Kianianmomeni A."/>
            <person name="Burglin T.R."/>
            <person name="Frech C."/>
            <person name="Turcotte B."/>
            <person name="Kopec K.O."/>
            <person name="Synnott J.M."/>
            <person name="Choo C."/>
            <person name="Paponov I."/>
            <person name="Finkler A."/>
            <person name="Soon Heng Tan C."/>
            <person name="Hutchins A.P."/>
            <person name="Weinmeier T."/>
            <person name="Rattei T."/>
            <person name="Chu J.S."/>
            <person name="Gimenez G."/>
            <person name="Irimia M."/>
            <person name="Rigden D.J."/>
            <person name="Fitzpatrick D.A."/>
            <person name="Lorenzo-Morales J."/>
            <person name="Bateman A."/>
            <person name="Chiu C.H."/>
            <person name="Tang P."/>
            <person name="Hegemann P."/>
            <person name="Fromm H."/>
            <person name="Raoult D."/>
            <person name="Greub G."/>
            <person name="Miranda-Saavedra D."/>
            <person name="Chen N."/>
            <person name="Nash P."/>
            <person name="Ginger M.L."/>
            <person name="Horn M."/>
            <person name="Schaap P."/>
            <person name="Caler L."/>
            <person name="Loftus B."/>
        </authorList>
    </citation>
    <scope>NUCLEOTIDE SEQUENCE [LARGE SCALE GENOMIC DNA]</scope>
    <source>
        <strain evidence="1 2">Neff</strain>
    </source>
</reference>
<dbReference type="OrthoDB" id="10264956at2759"/>
<dbReference type="GO" id="GO:0005634">
    <property type="term" value="C:nucleus"/>
    <property type="evidence" value="ECO:0007669"/>
    <property type="project" value="TreeGrafter"/>
</dbReference>
<dbReference type="GO" id="GO:0016787">
    <property type="term" value="F:hydrolase activity"/>
    <property type="evidence" value="ECO:0007669"/>
    <property type="project" value="InterPro"/>
</dbReference>
<dbReference type="GO" id="GO:0000290">
    <property type="term" value="P:deadenylation-dependent decapping of nuclear-transcribed mRNA"/>
    <property type="evidence" value="ECO:0007669"/>
    <property type="project" value="InterPro"/>
</dbReference>
<accession>L8GTY2</accession>
<dbReference type="InterPro" id="IPR036265">
    <property type="entry name" value="HIT-like_sf"/>
</dbReference>
<gene>
    <name evidence="1" type="ORF">ACA1_088590</name>
</gene>
<dbReference type="STRING" id="1257118.L8GTY2"/>
<dbReference type="Proteomes" id="UP000011083">
    <property type="component" value="Unassembled WGS sequence"/>
</dbReference>
<keyword evidence="2" id="KW-1185">Reference proteome</keyword>
<dbReference type="GO" id="GO:0000340">
    <property type="term" value="F:RNA 7-methylguanosine cap binding"/>
    <property type="evidence" value="ECO:0007669"/>
    <property type="project" value="TreeGrafter"/>
</dbReference>
<dbReference type="PANTHER" id="PTHR12978:SF0">
    <property type="entry name" value="M7GPPPX DIPHOSPHATASE"/>
    <property type="match status" value="1"/>
</dbReference>